<gene>
    <name evidence="15" type="ORF">ICN82_00220</name>
</gene>
<dbReference type="PANTHER" id="PTHR11537:SF254">
    <property type="entry name" value="POTASSIUM VOLTAGE-GATED CHANNEL PROTEIN SHAB"/>
    <property type="match status" value="1"/>
</dbReference>
<keyword evidence="10 13" id="KW-0472">Membrane</keyword>
<evidence type="ECO:0000256" key="2">
    <source>
        <dbReference type="ARBA" id="ARBA00022448"/>
    </source>
</evidence>
<dbReference type="AlphaFoldDB" id="A0A8J6YV41"/>
<feature type="domain" description="Ion transport" evidence="14">
    <location>
        <begin position="28"/>
        <end position="230"/>
    </location>
</feature>
<evidence type="ECO:0000259" key="14">
    <source>
        <dbReference type="Pfam" id="PF00520"/>
    </source>
</evidence>
<keyword evidence="6" id="KW-0851">Voltage-gated channel</keyword>
<evidence type="ECO:0000256" key="1">
    <source>
        <dbReference type="ARBA" id="ARBA00004141"/>
    </source>
</evidence>
<evidence type="ECO:0000256" key="7">
    <source>
        <dbReference type="ARBA" id="ARBA00022958"/>
    </source>
</evidence>
<dbReference type="PANTHER" id="PTHR11537">
    <property type="entry name" value="VOLTAGE-GATED POTASSIUM CHANNEL"/>
    <property type="match status" value="1"/>
</dbReference>
<keyword evidence="7" id="KW-0630">Potassium</keyword>
<dbReference type="Pfam" id="PF00520">
    <property type="entry name" value="Ion_trans"/>
    <property type="match status" value="1"/>
</dbReference>
<keyword evidence="8 13" id="KW-1133">Transmembrane helix</keyword>
<dbReference type="GO" id="GO:0005249">
    <property type="term" value="F:voltage-gated potassium channel activity"/>
    <property type="evidence" value="ECO:0007669"/>
    <property type="project" value="InterPro"/>
</dbReference>
<name>A0A8J6YV41_9RHOB</name>
<evidence type="ECO:0000256" key="3">
    <source>
        <dbReference type="ARBA" id="ARBA00022538"/>
    </source>
</evidence>
<feature type="transmembrane region" description="Helical" evidence="13">
    <location>
        <begin position="20"/>
        <end position="37"/>
    </location>
</feature>
<reference evidence="15" key="1">
    <citation type="submission" date="2020-09" db="EMBL/GenBank/DDBJ databases">
        <title>A novel bacterium of genus Mangrovicoccus, isolated from South China Sea.</title>
        <authorList>
            <person name="Huang H."/>
            <person name="Mo K."/>
            <person name="Hu Y."/>
        </authorList>
    </citation>
    <scope>NUCLEOTIDE SEQUENCE</scope>
    <source>
        <strain evidence="15">HB182678</strain>
    </source>
</reference>
<keyword evidence="9" id="KW-0406">Ion transport</keyword>
<evidence type="ECO:0000256" key="12">
    <source>
        <dbReference type="SAM" id="MobiDB-lite"/>
    </source>
</evidence>
<dbReference type="GO" id="GO:0008076">
    <property type="term" value="C:voltage-gated potassium channel complex"/>
    <property type="evidence" value="ECO:0007669"/>
    <property type="project" value="InterPro"/>
</dbReference>
<keyword evidence="11" id="KW-0407">Ion channel</keyword>
<evidence type="ECO:0000256" key="8">
    <source>
        <dbReference type="ARBA" id="ARBA00022989"/>
    </source>
</evidence>
<dbReference type="InterPro" id="IPR027359">
    <property type="entry name" value="Volt_channel_dom_sf"/>
</dbReference>
<dbReference type="RefSeq" id="WP_193178809.1">
    <property type="nucleotide sequence ID" value="NZ_JACVXA010000001.1"/>
</dbReference>
<keyword evidence="16" id="KW-1185">Reference proteome</keyword>
<keyword evidence="2" id="KW-0813">Transport</keyword>
<dbReference type="PRINTS" id="PR00169">
    <property type="entry name" value="KCHANNEL"/>
</dbReference>
<feature type="region of interest" description="Disordered" evidence="12">
    <location>
        <begin position="233"/>
        <end position="266"/>
    </location>
</feature>
<keyword evidence="3" id="KW-0633">Potassium transport</keyword>
<accession>A0A8J6YV41</accession>
<evidence type="ECO:0000256" key="10">
    <source>
        <dbReference type="ARBA" id="ARBA00023136"/>
    </source>
</evidence>
<feature type="transmembrane region" description="Helical" evidence="13">
    <location>
        <begin position="80"/>
        <end position="100"/>
    </location>
</feature>
<evidence type="ECO:0000256" key="11">
    <source>
        <dbReference type="ARBA" id="ARBA00023303"/>
    </source>
</evidence>
<keyword evidence="5" id="KW-0631">Potassium channel</keyword>
<evidence type="ECO:0000256" key="9">
    <source>
        <dbReference type="ARBA" id="ARBA00023065"/>
    </source>
</evidence>
<feature type="transmembrane region" description="Helical" evidence="13">
    <location>
        <begin position="142"/>
        <end position="163"/>
    </location>
</feature>
<dbReference type="GO" id="GO:0001508">
    <property type="term" value="P:action potential"/>
    <property type="evidence" value="ECO:0007669"/>
    <property type="project" value="TreeGrafter"/>
</dbReference>
<evidence type="ECO:0000256" key="4">
    <source>
        <dbReference type="ARBA" id="ARBA00022692"/>
    </source>
</evidence>
<comment type="caution">
    <text evidence="15">The sequence shown here is derived from an EMBL/GenBank/DDBJ whole genome shotgun (WGS) entry which is preliminary data.</text>
</comment>
<feature type="transmembrane region" description="Helical" evidence="13">
    <location>
        <begin position="203"/>
        <end position="228"/>
    </location>
</feature>
<keyword evidence="4 13" id="KW-0812">Transmembrane</keyword>
<dbReference type="EMBL" id="JACVXA010000001">
    <property type="protein sequence ID" value="MBE3636623.1"/>
    <property type="molecule type" value="Genomic_DNA"/>
</dbReference>
<dbReference type="InterPro" id="IPR005821">
    <property type="entry name" value="Ion_trans_dom"/>
</dbReference>
<evidence type="ECO:0000256" key="6">
    <source>
        <dbReference type="ARBA" id="ARBA00022882"/>
    </source>
</evidence>
<dbReference type="Gene3D" id="1.20.120.350">
    <property type="entry name" value="Voltage-gated potassium channels. Chain C"/>
    <property type="match status" value="1"/>
</dbReference>
<dbReference type="SUPFAM" id="SSF81324">
    <property type="entry name" value="Voltage-gated potassium channels"/>
    <property type="match status" value="1"/>
</dbReference>
<sequence length="266" mass="29293">MRRSQILEALEGDHPRLGRAVAFALNGAILLSAAAITLETVEGLPPWLRALMRDLEWLILAIFTAEYLIRLFCAPRPLRYGFSFWGLVDLMACLPALAVLNPQWAALRTLRIVRLFRLMKLLRAAHALDRLSGALASVRGDLAVFALLAAIVLYIAGTGIYILEHEAQPEAFGSIPASLWWAVVSFTTVGYGDAYPITAGGRIFTSAVLFVGLGVIAVPAAVITSALIDQSRHHHSRKEPHDIPYHLRNRNGARPRHGRSDRRPRG</sequence>
<protein>
    <submittedName>
        <fullName evidence="15">Ion transporter</fullName>
    </submittedName>
</protein>
<evidence type="ECO:0000313" key="15">
    <source>
        <dbReference type="EMBL" id="MBE3636623.1"/>
    </source>
</evidence>
<evidence type="ECO:0000256" key="5">
    <source>
        <dbReference type="ARBA" id="ARBA00022826"/>
    </source>
</evidence>
<feature type="transmembrane region" description="Helical" evidence="13">
    <location>
        <begin position="170"/>
        <end position="191"/>
    </location>
</feature>
<feature type="compositionally biased region" description="Basic residues" evidence="12">
    <location>
        <begin position="247"/>
        <end position="260"/>
    </location>
</feature>
<dbReference type="Gene3D" id="1.10.287.70">
    <property type="match status" value="1"/>
</dbReference>
<dbReference type="InterPro" id="IPR028325">
    <property type="entry name" value="VG_K_chnl"/>
</dbReference>
<feature type="transmembrane region" description="Helical" evidence="13">
    <location>
        <begin position="57"/>
        <end position="73"/>
    </location>
</feature>
<evidence type="ECO:0000313" key="16">
    <source>
        <dbReference type="Proteomes" id="UP000609121"/>
    </source>
</evidence>
<proteinExistence type="predicted"/>
<dbReference type="Proteomes" id="UP000609121">
    <property type="component" value="Unassembled WGS sequence"/>
</dbReference>
<evidence type="ECO:0000256" key="13">
    <source>
        <dbReference type="SAM" id="Phobius"/>
    </source>
</evidence>
<organism evidence="15 16">
    <name type="scientific">Mangrovicoccus algicola</name>
    <dbReference type="NCBI Taxonomy" id="2771008"/>
    <lineage>
        <taxon>Bacteria</taxon>
        <taxon>Pseudomonadati</taxon>
        <taxon>Pseudomonadota</taxon>
        <taxon>Alphaproteobacteria</taxon>
        <taxon>Rhodobacterales</taxon>
        <taxon>Paracoccaceae</taxon>
        <taxon>Mangrovicoccus</taxon>
    </lineage>
</organism>
<comment type="subcellular location">
    <subcellularLocation>
        <location evidence="1">Membrane</location>
        <topology evidence="1">Multi-pass membrane protein</topology>
    </subcellularLocation>
</comment>